<accession>A0AA36FYP6</accession>
<keyword evidence="2" id="KW-1185">Reference proteome</keyword>
<protein>
    <submittedName>
        <fullName evidence="1">Uncharacterized protein</fullName>
    </submittedName>
</protein>
<dbReference type="Proteomes" id="UP001177023">
    <property type="component" value="Unassembled WGS sequence"/>
</dbReference>
<evidence type="ECO:0000313" key="1">
    <source>
        <dbReference type="EMBL" id="CAJ0572007.1"/>
    </source>
</evidence>
<gene>
    <name evidence="1" type="ORF">MSPICULIGERA_LOCUS10402</name>
</gene>
<sequence>MRPETLDAILPEKSQRPSSYLEIYVEEKTNWATAASDECMRLGDALHVFAIDTQHSVADLRAEQIKRG</sequence>
<dbReference type="EMBL" id="CATQJA010002589">
    <property type="protein sequence ID" value="CAJ0572007.1"/>
    <property type="molecule type" value="Genomic_DNA"/>
</dbReference>
<name>A0AA36FYP6_9BILA</name>
<dbReference type="AlphaFoldDB" id="A0AA36FYP6"/>
<proteinExistence type="predicted"/>
<organism evidence="1 2">
    <name type="scientific">Mesorhabditis spiculigera</name>
    <dbReference type="NCBI Taxonomy" id="96644"/>
    <lineage>
        <taxon>Eukaryota</taxon>
        <taxon>Metazoa</taxon>
        <taxon>Ecdysozoa</taxon>
        <taxon>Nematoda</taxon>
        <taxon>Chromadorea</taxon>
        <taxon>Rhabditida</taxon>
        <taxon>Rhabditina</taxon>
        <taxon>Rhabditomorpha</taxon>
        <taxon>Rhabditoidea</taxon>
        <taxon>Rhabditidae</taxon>
        <taxon>Mesorhabditinae</taxon>
        <taxon>Mesorhabditis</taxon>
    </lineage>
</organism>
<feature type="non-terminal residue" evidence="1">
    <location>
        <position position="1"/>
    </location>
</feature>
<reference evidence="1" key="1">
    <citation type="submission" date="2023-06" db="EMBL/GenBank/DDBJ databases">
        <authorList>
            <person name="Delattre M."/>
        </authorList>
    </citation>
    <scope>NUCLEOTIDE SEQUENCE</scope>
    <source>
        <strain evidence="1">AF72</strain>
    </source>
</reference>
<comment type="caution">
    <text evidence="1">The sequence shown here is derived from an EMBL/GenBank/DDBJ whole genome shotgun (WGS) entry which is preliminary data.</text>
</comment>
<evidence type="ECO:0000313" key="2">
    <source>
        <dbReference type="Proteomes" id="UP001177023"/>
    </source>
</evidence>